<protein>
    <submittedName>
        <fullName evidence="1">Uncharacterized protein</fullName>
    </submittedName>
</protein>
<evidence type="ECO:0000313" key="1">
    <source>
        <dbReference type="EMBL" id="TWT77012.1"/>
    </source>
</evidence>
<dbReference type="AlphaFoldDB" id="A0A5C5YPX3"/>
<name>A0A5C5YPX3_9BACT</name>
<evidence type="ECO:0000313" key="2">
    <source>
        <dbReference type="Proteomes" id="UP000318478"/>
    </source>
</evidence>
<gene>
    <name evidence="1" type="ORF">Pla123a_24390</name>
</gene>
<reference evidence="1 2" key="1">
    <citation type="submission" date="2019-02" db="EMBL/GenBank/DDBJ databases">
        <title>Deep-cultivation of Planctomycetes and their phenomic and genomic characterization uncovers novel biology.</title>
        <authorList>
            <person name="Wiegand S."/>
            <person name="Jogler M."/>
            <person name="Boedeker C."/>
            <person name="Pinto D."/>
            <person name="Vollmers J."/>
            <person name="Rivas-Marin E."/>
            <person name="Kohn T."/>
            <person name="Peeters S.H."/>
            <person name="Heuer A."/>
            <person name="Rast P."/>
            <person name="Oberbeckmann S."/>
            <person name="Bunk B."/>
            <person name="Jeske O."/>
            <person name="Meyerdierks A."/>
            <person name="Storesund J.E."/>
            <person name="Kallscheuer N."/>
            <person name="Luecker S."/>
            <person name="Lage O.M."/>
            <person name="Pohl T."/>
            <person name="Merkel B.J."/>
            <person name="Hornburger P."/>
            <person name="Mueller R.-W."/>
            <person name="Bruemmer F."/>
            <person name="Labrenz M."/>
            <person name="Spormann A.M."/>
            <person name="Op Den Camp H."/>
            <person name="Overmann J."/>
            <person name="Amann R."/>
            <person name="Jetten M.S.M."/>
            <person name="Mascher T."/>
            <person name="Medema M.H."/>
            <person name="Devos D.P."/>
            <person name="Kaster A.-K."/>
            <person name="Ovreas L."/>
            <person name="Rohde M."/>
            <person name="Galperin M.Y."/>
            <person name="Jogler C."/>
        </authorList>
    </citation>
    <scope>NUCLEOTIDE SEQUENCE [LARGE SCALE GENOMIC DNA]</scope>
    <source>
        <strain evidence="1 2">Pla123a</strain>
    </source>
</reference>
<proteinExistence type="predicted"/>
<dbReference type="EMBL" id="SJPO01000005">
    <property type="protein sequence ID" value="TWT77012.1"/>
    <property type="molecule type" value="Genomic_DNA"/>
</dbReference>
<sequence>MIRVMLAFPRAISRIVDNRLSDNVHSSAMSLYRNQKFLHAAIESPAHILARYVVAADPNPVSNASNAGIGSVHKGKSNLAFEAQSMGAFDDPSYRPARERRFDQQALGTLQGFLYPLDKLPASGSGDRLRTLRANLGGDLISPKIEPVPASEVRIRKGGLSCAVWTTNDKKPL</sequence>
<dbReference type="Proteomes" id="UP000318478">
    <property type="component" value="Unassembled WGS sequence"/>
</dbReference>
<accession>A0A5C5YPX3</accession>
<organism evidence="1 2">
    <name type="scientific">Posidoniimonas polymericola</name>
    <dbReference type="NCBI Taxonomy" id="2528002"/>
    <lineage>
        <taxon>Bacteria</taxon>
        <taxon>Pseudomonadati</taxon>
        <taxon>Planctomycetota</taxon>
        <taxon>Planctomycetia</taxon>
        <taxon>Pirellulales</taxon>
        <taxon>Lacipirellulaceae</taxon>
        <taxon>Posidoniimonas</taxon>
    </lineage>
</organism>
<comment type="caution">
    <text evidence="1">The sequence shown here is derived from an EMBL/GenBank/DDBJ whole genome shotgun (WGS) entry which is preliminary data.</text>
</comment>
<keyword evidence="2" id="KW-1185">Reference proteome</keyword>